<proteinExistence type="predicted"/>
<keyword evidence="2" id="KW-1185">Reference proteome</keyword>
<comment type="caution">
    <text evidence="1">The sequence shown here is derived from an EMBL/GenBank/DDBJ whole genome shotgun (WGS) entry which is preliminary data.</text>
</comment>
<organism evidence="1 2">
    <name type="scientific">Coniosporium uncinatum</name>
    <dbReference type="NCBI Taxonomy" id="93489"/>
    <lineage>
        <taxon>Eukaryota</taxon>
        <taxon>Fungi</taxon>
        <taxon>Dikarya</taxon>
        <taxon>Ascomycota</taxon>
        <taxon>Pezizomycotina</taxon>
        <taxon>Dothideomycetes</taxon>
        <taxon>Dothideomycetes incertae sedis</taxon>
        <taxon>Coniosporium</taxon>
    </lineage>
</organism>
<dbReference type="EMBL" id="JAWDJW010000697">
    <property type="protein sequence ID" value="KAK3080174.1"/>
    <property type="molecule type" value="Genomic_DNA"/>
</dbReference>
<protein>
    <submittedName>
        <fullName evidence="1">Uncharacterized protein</fullName>
    </submittedName>
</protein>
<reference evidence="1" key="1">
    <citation type="submission" date="2024-09" db="EMBL/GenBank/DDBJ databases">
        <title>Black Yeasts Isolated from many extreme environments.</title>
        <authorList>
            <person name="Coleine C."/>
            <person name="Stajich J.E."/>
            <person name="Selbmann L."/>
        </authorList>
    </citation>
    <scope>NUCLEOTIDE SEQUENCE</scope>
    <source>
        <strain evidence="1">CCFEE 5737</strain>
    </source>
</reference>
<gene>
    <name evidence="1" type="ORF">LTS18_002915</name>
</gene>
<evidence type="ECO:0000313" key="2">
    <source>
        <dbReference type="Proteomes" id="UP001186974"/>
    </source>
</evidence>
<name>A0ACC3DU84_9PEZI</name>
<accession>A0ACC3DU84</accession>
<sequence>MLENRQLVAPPLVAPPAAFTPTPTSTAKILTFITPSPQAAPVPITSQSQVVTSYVAQATICPSSPLAFVSGTYTSLATPYYRNVSTSTDLCQTIYSTTETTVCATVLTGIASKVTVTSCSQNITFSREYGYVLETPPPNATFANVSSSATDPLSAMITPTPTIRSLTTYYYAPWQSLTAAGVAPLDVDKKICSSFDNGTILCNVEYQEWDIELVTMNRTTTTHIDFITQIPGPAQLIIETVHMDIVETLTTVSLVTNMVLGYQVESTTLSMGPRPSRTTTTEPETTVTYSVLRNTNIVPGMFRYGLYLPVRAAVWLTPLQW</sequence>
<evidence type="ECO:0000313" key="1">
    <source>
        <dbReference type="EMBL" id="KAK3080174.1"/>
    </source>
</evidence>
<dbReference type="Proteomes" id="UP001186974">
    <property type="component" value="Unassembled WGS sequence"/>
</dbReference>